<dbReference type="InterPro" id="IPR050832">
    <property type="entry name" value="Bact_Acetyltransf"/>
</dbReference>
<sequence length="147" mass="16123">MPTILRPATLADAPGIALALAELGTDRYNVAATDLARRLPALLTAPNAIVYVAVSPQGEITGVCHVAGVRNLSTDGYAEVMELAVLSGWQKQGIGRQLLDAAVQWTQQNHYARLRVRSSTHRTEAHLFYERYGFTRKDASFAFEQIL</sequence>
<keyword evidence="1 4" id="KW-0808">Transferase</keyword>
<dbReference type="PROSITE" id="PS51186">
    <property type="entry name" value="GNAT"/>
    <property type="match status" value="1"/>
</dbReference>
<dbReference type="InterPro" id="IPR000182">
    <property type="entry name" value="GNAT_dom"/>
</dbReference>
<dbReference type="OrthoDB" id="510731at2"/>
<reference evidence="4 5" key="1">
    <citation type="submission" date="2015-07" db="EMBL/GenBank/DDBJ databases">
        <title>Draft genome sequence of the Amantichitinum ursilacus IGB-41, a new chitin-degrading bacterium.</title>
        <authorList>
            <person name="Kirstahler P."/>
            <person name="Guenther M."/>
            <person name="Grumaz C."/>
            <person name="Rupp S."/>
            <person name="Zibek S."/>
            <person name="Sohn K."/>
        </authorList>
    </citation>
    <scope>NUCLEOTIDE SEQUENCE [LARGE SCALE GENOMIC DNA]</scope>
    <source>
        <strain evidence="4 5">IGB-41</strain>
    </source>
</reference>
<keyword evidence="2" id="KW-0012">Acyltransferase</keyword>
<dbReference type="SUPFAM" id="SSF55729">
    <property type="entry name" value="Acyl-CoA N-acyltransferases (Nat)"/>
    <property type="match status" value="1"/>
</dbReference>
<protein>
    <submittedName>
        <fullName evidence="4">TDP-fucosamine acetyltransferase</fullName>
    </submittedName>
</protein>
<proteinExistence type="predicted"/>
<evidence type="ECO:0000259" key="3">
    <source>
        <dbReference type="PROSITE" id="PS51186"/>
    </source>
</evidence>
<dbReference type="PANTHER" id="PTHR43877:SF2">
    <property type="entry name" value="AMINOALKYLPHOSPHONATE N-ACETYLTRANSFERASE-RELATED"/>
    <property type="match status" value="1"/>
</dbReference>
<evidence type="ECO:0000256" key="2">
    <source>
        <dbReference type="ARBA" id="ARBA00023315"/>
    </source>
</evidence>
<dbReference type="Pfam" id="PF13508">
    <property type="entry name" value="Acetyltransf_7"/>
    <property type="match status" value="1"/>
</dbReference>
<dbReference type="PANTHER" id="PTHR43877">
    <property type="entry name" value="AMINOALKYLPHOSPHONATE N-ACETYLTRANSFERASE-RELATED-RELATED"/>
    <property type="match status" value="1"/>
</dbReference>
<evidence type="ECO:0000313" key="4">
    <source>
        <dbReference type="EMBL" id="KPC49890.1"/>
    </source>
</evidence>
<dbReference type="RefSeq" id="WP_053939413.1">
    <property type="nucleotide sequence ID" value="NZ_LAQT01000034.1"/>
</dbReference>
<accession>A0A0N0XHS2</accession>
<dbReference type="EMBL" id="LAQT01000034">
    <property type="protein sequence ID" value="KPC49890.1"/>
    <property type="molecule type" value="Genomic_DNA"/>
</dbReference>
<dbReference type="Gene3D" id="3.40.630.30">
    <property type="match status" value="1"/>
</dbReference>
<comment type="caution">
    <text evidence="4">The sequence shown here is derived from an EMBL/GenBank/DDBJ whole genome shotgun (WGS) entry which is preliminary data.</text>
</comment>
<evidence type="ECO:0000256" key="1">
    <source>
        <dbReference type="ARBA" id="ARBA00022679"/>
    </source>
</evidence>
<evidence type="ECO:0000313" key="5">
    <source>
        <dbReference type="Proteomes" id="UP000037939"/>
    </source>
</evidence>
<dbReference type="AlphaFoldDB" id="A0A0N0XHS2"/>
<organism evidence="4 5">
    <name type="scientific">Amantichitinum ursilacus</name>
    <dbReference type="NCBI Taxonomy" id="857265"/>
    <lineage>
        <taxon>Bacteria</taxon>
        <taxon>Pseudomonadati</taxon>
        <taxon>Pseudomonadota</taxon>
        <taxon>Betaproteobacteria</taxon>
        <taxon>Neisseriales</taxon>
        <taxon>Chitinibacteraceae</taxon>
        <taxon>Amantichitinum</taxon>
    </lineage>
</organism>
<dbReference type="GO" id="GO:0016747">
    <property type="term" value="F:acyltransferase activity, transferring groups other than amino-acyl groups"/>
    <property type="evidence" value="ECO:0007669"/>
    <property type="project" value="InterPro"/>
</dbReference>
<gene>
    <name evidence="4" type="ORF">WG78_19130</name>
</gene>
<dbReference type="CDD" id="cd04301">
    <property type="entry name" value="NAT_SF"/>
    <property type="match status" value="1"/>
</dbReference>
<name>A0A0N0XHS2_9NEIS</name>
<feature type="domain" description="N-acetyltransferase" evidence="3">
    <location>
        <begin position="3"/>
        <end position="147"/>
    </location>
</feature>
<dbReference type="STRING" id="857265.WG78_19130"/>
<dbReference type="Proteomes" id="UP000037939">
    <property type="component" value="Unassembled WGS sequence"/>
</dbReference>
<dbReference type="InterPro" id="IPR016181">
    <property type="entry name" value="Acyl_CoA_acyltransferase"/>
</dbReference>
<keyword evidence="5" id="KW-1185">Reference proteome</keyword>